<gene>
    <name evidence="1" type="ORF">POF45_01980</name>
</gene>
<dbReference type="InterPro" id="IPR023214">
    <property type="entry name" value="HAD_sf"/>
</dbReference>
<dbReference type="InterPro" id="IPR036412">
    <property type="entry name" value="HAD-like_sf"/>
</dbReference>
<accession>A0ABT6QH46</accession>
<organism evidence="1 2">
    <name type="scientific">Pseudomonas fungipugnans</name>
    <dbReference type="NCBI Taxonomy" id="3024217"/>
    <lineage>
        <taxon>Bacteria</taxon>
        <taxon>Pseudomonadati</taxon>
        <taxon>Pseudomonadota</taxon>
        <taxon>Gammaproteobacteria</taxon>
        <taxon>Pseudomonadales</taxon>
        <taxon>Pseudomonadaceae</taxon>
        <taxon>Pseudomonas</taxon>
    </lineage>
</organism>
<name>A0ABT6QH46_9PSED</name>
<evidence type="ECO:0000313" key="1">
    <source>
        <dbReference type="EMBL" id="MDI2590200.1"/>
    </source>
</evidence>
<sequence>MPELQTPSNGPADVVFLLDVDNTLLDGDRTVADYHEHLKHELGDVPARHYWTIFDRLRKELDYVDYLGALQHYRLEIEQGSADEQRLLTLSSFFIDYPFADRLYAGALDVITHLDHYGPTVILSDGDVVLQPRKLQRSGLWRAVQGRALIYVHKEKMLHAVERHYPARHYVMVDDKLGVLTAMKSIWQERLTTVFVRQGHYALDPAIIAAQPAADFTIECIGDLATLDLAQLFSPVME</sequence>
<dbReference type="GO" id="GO:0016787">
    <property type="term" value="F:hydrolase activity"/>
    <property type="evidence" value="ECO:0007669"/>
    <property type="project" value="UniProtKB-KW"/>
</dbReference>
<proteinExistence type="predicted"/>
<dbReference type="Pfam" id="PF00702">
    <property type="entry name" value="Hydrolase"/>
    <property type="match status" value="1"/>
</dbReference>
<comment type="caution">
    <text evidence="1">The sequence shown here is derived from an EMBL/GenBank/DDBJ whole genome shotgun (WGS) entry which is preliminary data.</text>
</comment>
<dbReference type="RefSeq" id="WP_259503031.1">
    <property type="nucleotide sequence ID" value="NZ_JARBWL010000001.1"/>
</dbReference>
<dbReference type="EMBL" id="JARBWL010000001">
    <property type="protein sequence ID" value="MDI2590200.1"/>
    <property type="molecule type" value="Genomic_DNA"/>
</dbReference>
<protein>
    <submittedName>
        <fullName evidence="1">HAD family hydrolase</fullName>
    </submittedName>
</protein>
<dbReference type="SUPFAM" id="SSF56784">
    <property type="entry name" value="HAD-like"/>
    <property type="match status" value="1"/>
</dbReference>
<keyword evidence="2" id="KW-1185">Reference proteome</keyword>
<dbReference type="Gene3D" id="3.40.50.1000">
    <property type="entry name" value="HAD superfamily/HAD-like"/>
    <property type="match status" value="1"/>
</dbReference>
<keyword evidence="1" id="KW-0378">Hydrolase</keyword>
<dbReference type="Proteomes" id="UP001159100">
    <property type="component" value="Unassembled WGS sequence"/>
</dbReference>
<evidence type="ECO:0000313" key="2">
    <source>
        <dbReference type="Proteomes" id="UP001159100"/>
    </source>
</evidence>
<dbReference type="Gene3D" id="1.10.286.50">
    <property type="match status" value="1"/>
</dbReference>
<reference evidence="1 2" key="1">
    <citation type="submission" date="2023-02" db="EMBL/GenBank/DDBJ databases">
        <title>Pseudomonas chrutzelriedensis sp. nov., a potently antifungal strain isolated from moss.</title>
        <authorList>
            <person name="Schnyder A."/>
            <person name="Kalawong R."/>
            <person name="Eberl L."/>
            <person name="Agnoli K."/>
        </authorList>
    </citation>
    <scope>NUCLEOTIDE SEQUENCE [LARGE SCALE GENOMIC DNA]</scope>
    <source>
        <strain evidence="1 2">681</strain>
    </source>
</reference>